<evidence type="ECO:0000256" key="2">
    <source>
        <dbReference type="ARBA" id="ARBA00022617"/>
    </source>
</evidence>
<keyword evidence="3" id="KW-0812">Transmembrane</keyword>
<organism evidence="9">
    <name type="scientific">Oryza ridleyi</name>
    <dbReference type="NCBI Taxonomy" id="83308"/>
    <lineage>
        <taxon>Eukaryota</taxon>
        <taxon>Viridiplantae</taxon>
        <taxon>Streptophyta</taxon>
        <taxon>Embryophyta</taxon>
        <taxon>Tracheophyta</taxon>
        <taxon>Spermatophyta</taxon>
        <taxon>Magnoliopsida</taxon>
        <taxon>Liliopsida</taxon>
        <taxon>Poales</taxon>
        <taxon>Poaceae</taxon>
        <taxon>BOP clade</taxon>
        <taxon>Oryzoideae</taxon>
        <taxon>Oryzeae</taxon>
        <taxon>Oryzinae</taxon>
        <taxon>Oryza</taxon>
    </lineage>
</organism>
<dbReference type="GO" id="GO:0005506">
    <property type="term" value="F:iron ion binding"/>
    <property type="evidence" value="ECO:0007669"/>
    <property type="project" value="InterPro"/>
</dbReference>
<sequence>MELALWVSTVLVLLTTVLLLKAVLRRNRRKYNLPPGPKSWPIIGNLNLIGALPHRSIHELSGRYGQLMHLRFGSFPVVVGSSVEMAKFFLKTHDVVFIDRPKTAAGKYTAFNCLDITWSPYNAYWRQARKIFLAELFSTKRLESYEYIRHEEVQALLCDLHMVCGRVITIREHLFTVNLNVITRMVLGKRYLQLQGKVVPKGVPVQTPSHFRWLVEELFFLNGVFNVGDLIPWLDWLDLEGYIKRMKKLSKMFDQLLEYAVEEHNEQRRQEGKGFVARDMMGVLLQLADDSNHEAKLSRDNIKAINQDLIAGGTESSTETVECGISELLKKPEVLAKATEELDCVIGRQRWVTEGYLESPLPRGHCKRDHAPASGRSHACTSAFP</sequence>
<evidence type="ECO:0000256" key="4">
    <source>
        <dbReference type="ARBA" id="ARBA00022723"/>
    </source>
</evidence>
<dbReference type="AlphaFoldDB" id="A0A8K0YC02"/>
<keyword evidence="5" id="KW-1133">Transmembrane helix</keyword>
<dbReference type="Pfam" id="PF00067">
    <property type="entry name" value="p450"/>
    <property type="match status" value="1"/>
</dbReference>
<evidence type="ECO:0000256" key="6">
    <source>
        <dbReference type="ARBA" id="ARBA00023002"/>
    </source>
</evidence>
<dbReference type="GO" id="GO:0020037">
    <property type="term" value="F:heme binding"/>
    <property type="evidence" value="ECO:0007669"/>
    <property type="project" value="InterPro"/>
</dbReference>
<dbReference type="PANTHER" id="PTHR47944:SF4">
    <property type="entry name" value="OS09G0441700 PROTEIN"/>
    <property type="match status" value="1"/>
</dbReference>
<dbReference type="GO" id="GO:0016705">
    <property type="term" value="F:oxidoreductase activity, acting on paired donors, with incorporation or reduction of molecular oxygen"/>
    <property type="evidence" value="ECO:0007669"/>
    <property type="project" value="InterPro"/>
</dbReference>
<dbReference type="EMBL" id="MN542934">
    <property type="protein sequence ID" value="QGN65398.1"/>
    <property type="molecule type" value="Genomic_DNA"/>
</dbReference>
<proteinExistence type="inferred from homology"/>
<keyword evidence="2" id="KW-0349">Heme</keyword>
<accession>A0A8K0YC02</accession>
<keyword evidence="5" id="KW-0472">Membrane</keyword>
<keyword evidence="4" id="KW-0479">Metal-binding</keyword>
<dbReference type="InterPro" id="IPR036396">
    <property type="entry name" value="Cyt_P450_sf"/>
</dbReference>
<name>A0A8K0YC02_9ORYZ</name>
<evidence type="ECO:0000256" key="7">
    <source>
        <dbReference type="ARBA" id="ARBA00023004"/>
    </source>
</evidence>
<reference evidence="9" key="1">
    <citation type="submission" date="2019-10" db="EMBL/GenBank/DDBJ databases">
        <title>A genus-wide short-term and long-term responses to allopolyploidy in rice genus based on genomic and expression evidence.</title>
        <authorList>
            <person name="Zou X.-H."/>
            <person name="Du Y.-S."/>
            <person name="Wang X."/>
            <person name="Wang Q."/>
            <person name="Chen J.-F."/>
            <person name="Chen M.-S."/>
            <person name="Doyle J.J."/>
            <person name="Ge S."/>
        </authorList>
    </citation>
    <scope>NUCLEOTIDE SEQUENCE</scope>
</reference>
<feature type="region of interest" description="Disordered" evidence="8">
    <location>
        <begin position="362"/>
        <end position="385"/>
    </location>
</feature>
<evidence type="ECO:0000256" key="1">
    <source>
        <dbReference type="ARBA" id="ARBA00010617"/>
    </source>
</evidence>
<evidence type="ECO:0000256" key="5">
    <source>
        <dbReference type="ARBA" id="ARBA00022989"/>
    </source>
</evidence>
<dbReference type="InterPro" id="IPR002401">
    <property type="entry name" value="Cyt_P450_E_grp-I"/>
</dbReference>
<dbReference type="PANTHER" id="PTHR47944">
    <property type="entry name" value="CYTOCHROME P450 98A9"/>
    <property type="match status" value="1"/>
</dbReference>
<dbReference type="SUPFAM" id="SSF48264">
    <property type="entry name" value="Cytochrome P450"/>
    <property type="match status" value="1"/>
</dbReference>
<evidence type="ECO:0000256" key="3">
    <source>
        <dbReference type="ARBA" id="ARBA00022692"/>
    </source>
</evidence>
<dbReference type="PRINTS" id="PR00463">
    <property type="entry name" value="EP450I"/>
</dbReference>
<gene>
    <name evidence="9" type="primary">LOC_Os09g26980</name>
</gene>
<keyword evidence="7" id="KW-0408">Iron</keyword>
<keyword evidence="6" id="KW-0560">Oxidoreductase</keyword>
<dbReference type="InterPro" id="IPR001128">
    <property type="entry name" value="Cyt_P450"/>
</dbReference>
<evidence type="ECO:0000256" key="8">
    <source>
        <dbReference type="SAM" id="MobiDB-lite"/>
    </source>
</evidence>
<dbReference type="GO" id="GO:0004497">
    <property type="term" value="F:monooxygenase activity"/>
    <property type="evidence" value="ECO:0007669"/>
    <property type="project" value="InterPro"/>
</dbReference>
<dbReference type="GO" id="GO:0044550">
    <property type="term" value="P:secondary metabolite biosynthetic process"/>
    <property type="evidence" value="ECO:0007669"/>
    <property type="project" value="UniProtKB-ARBA"/>
</dbReference>
<evidence type="ECO:0000313" key="9">
    <source>
        <dbReference type="EMBL" id="QGN65398.1"/>
    </source>
</evidence>
<dbReference type="Gene3D" id="1.10.630.10">
    <property type="entry name" value="Cytochrome P450"/>
    <property type="match status" value="1"/>
</dbReference>
<comment type="similarity">
    <text evidence="1">Belongs to the cytochrome P450 family.</text>
</comment>
<protein>
    <submittedName>
        <fullName evidence="9">Cytochrome P450</fullName>
    </submittedName>
</protein>